<feature type="domain" description="Peptidase M16 C-terminal" evidence="2">
    <location>
        <begin position="205"/>
        <end position="382"/>
    </location>
</feature>
<keyword evidence="4" id="KW-1185">Reference proteome</keyword>
<name>A0A916NBK0_9FLAO</name>
<dbReference type="PANTHER" id="PTHR11851">
    <property type="entry name" value="METALLOPROTEASE"/>
    <property type="match status" value="1"/>
</dbReference>
<reference evidence="3" key="1">
    <citation type="submission" date="2021-04" db="EMBL/GenBank/DDBJ databases">
        <authorList>
            <person name="Rodrigo-Torres L."/>
            <person name="Arahal R. D."/>
            <person name="Lucena T."/>
        </authorList>
    </citation>
    <scope>NUCLEOTIDE SEQUENCE</scope>
    <source>
        <strain evidence="3">AS29M-1</strain>
    </source>
</reference>
<evidence type="ECO:0000313" key="4">
    <source>
        <dbReference type="Proteomes" id="UP000683507"/>
    </source>
</evidence>
<dbReference type="AlphaFoldDB" id="A0A916NBK0"/>
<dbReference type="PANTHER" id="PTHR11851:SF224">
    <property type="entry name" value="PROCESSING PROTEASE"/>
    <property type="match status" value="1"/>
</dbReference>
<evidence type="ECO:0000313" key="3">
    <source>
        <dbReference type="EMBL" id="CAG5083374.1"/>
    </source>
</evidence>
<dbReference type="SUPFAM" id="SSF63411">
    <property type="entry name" value="LuxS/MPP-like metallohydrolase"/>
    <property type="match status" value="2"/>
</dbReference>
<organism evidence="3 4">
    <name type="scientific">Parvicella tangerina</name>
    <dbReference type="NCBI Taxonomy" id="2829795"/>
    <lineage>
        <taxon>Bacteria</taxon>
        <taxon>Pseudomonadati</taxon>
        <taxon>Bacteroidota</taxon>
        <taxon>Flavobacteriia</taxon>
        <taxon>Flavobacteriales</taxon>
        <taxon>Parvicellaceae</taxon>
        <taxon>Parvicella</taxon>
    </lineage>
</organism>
<dbReference type="Proteomes" id="UP000683507">
    <property type="component" value="Chromosome"/>
</dbReference>
<evidence type="ECO:0000259" key="2">
    <source>
        <dbReference type="Pfam" id="PF05193"/>
    </source>
</evidence>
<dbReference type="InterPro" id="IPR011249">
    <property type="entry name" value="Metalloenz_LuxS/M16"/>
</dbReference>
<dbReference type="Pfam" id="PF05193">
    <property type="entry name" value="Peptidase_M16_C"/>
    <property type="match status" value="1"/>
</dbReference>
<sequence length="707" mass="78603">MENKMRTFKNIYTVATLSLVSLAAIGQEIDRSTAPEPGPAPKINIGSPETFTLENGLKVFVVENHKLPKVSIQLAIDKPLIMEGEKVGVGEMTGEMLNAGTTEKTKAEMDEEIDFIGASVTATSSGVFASSLSKHADKVMGIMSEMLLKPAFPQEELDKAKKRALSNLKSLSTNPEAIAGRVQDVLLYGKNHPYGEVQTAEHVNNITIADCKKYYQDYFRPNISYLVIVGDITPEVAKEKATQYFGSWEKREVPGQKYEADASVAGVRVAFVEKPGAVQSVIKVTYPLDLKVGSEDDAAIKIMNGIFGGAFSSRLNMNLREEHGYTYGAGGRASADRYIGYFSAGASVRNEVTDSAVNEILGEMKEMIETKVTEDELSRNINYNNGNFALSLESDQTVARFALNIEKYDLPADYYQNYLSRLQAVTMEDVQAAAKNYIHPENCIILVVGSRDVVDNLKQFDTDGKIEFYDYNGNVKSGEKKKLPEGLTADQVIEDYVLAYTQSSSMKKAEKKLKKVKDITMVSETEMQGMKLEITIKRKAPNMMLSEMNMSGMTVQKSVFNGSEGGSSGMQGNQAYEGDELEEQKYSSTMHLETKYDELGYKLNLKSIEEVNGKDAYMIEVTDPMGNVENEYYDVESKLKVYSMSTTESPETGEMTVTSEFQDYQEVDGILYPHKMIQNFGEQVLEMDVKEIKVNSKISKSEFEFEP</sequence>
<feature type="domain" description="Peptidase M16 N-terminal" evidence="1">
    <location>
        <begin position="60"/>
        <end position="178"/>
    </location>
</feature>
<dbReference type="InterPro" id="IPR050361">
    <property type="entry name" value="MPP/UQCRC_Complex"/>
</dbReference>
<dbReference type="GO" id="GO:0046872">
    <property type="term" value="F:metal ion binding"/>
    <property type="evidence" value="ECO:0007669"/>
    <property type="project" value="InterPro"/>
</dbReference>
<evidence type="ECO:0000259" key="1">
    <source>
        <dbReference type="Pfam" id="PF00675"/>
    </source>
</evidence>
<gene>
    <name evidence="3" type="ORF">CRYO30217_02177</name>
</gene>
<dbReference type="Gene3D" id="3.30.830.10">
    <property type="entry name" value="Metalloenzyme, LuxS/M16 peptidase-like"/>
    <property type="match status" value="2"/>
</dbReference>
<dbReference type="KEGG" id="ptan:CRYO30217_02177"/>
<dbReference type="Pfam" id="PF00675">
    <property type="entry name" value="Peptidase_M16"/>
    <property type="match status" value="1"/>
</dbReference>
<dbReference type="InterPro" id="IPR007863">
    <property type="entry name" value="Peptidase_M16_C"/>
</dbReference>
<accession>A0A916NBK0</accession>
<protein>
    <recommendedName>
        <fullName evidence="5">Insulinase family protein</fullName>
    </recommendedName>
</protein>
<proteinExistence type="predicted"/>
<evidence type="ECO:0008006" key="5">
    <source>
        <dbReference type="Google" id="ProtNLM"/>
    </source>
</evidence>
<dbReference type="EMBL" id="OU015584">
    <property type="protein sequence ID" value="CAG5083374.1"/>
    <property type="molecule type" value="Genomic_DNA"/>
</dbReference>
<dbReference type="InterPro" id="IPR011765">
    <property type="entry name" value="Pept_M16_N"/>
</dbReference>